<feature type="domain" description="GGDEF" evidence="11">
    <location>
        <begin position="381"/>
        <end position="519"/>
    </location>
</feature>
<keyword evidence="6 10" id="KW-0812">Transmembrane</keyword>
<dbReference type="AlphaFoldDB" id="A0A0H3FIX4"/>
<dbReference type="SMART" id="SM00267">
    <property type="entry name" value="GGDEF"/>
    <property type="match status" value="1"/>
</dbReference>
<dbReference type="OrthoDB" id="9812260at2"/>
<dbReference type="EC" id="2.7.7.65" evidence="4"/>
<evidence type="ECO:0000256" key="8">
    <source>
        <dbReference type="ARBA" id="ARBA00023136"/>
    </source>
</evidence>
<dbReference type="CDD" id="cd12915">
    <property type="entry name" value="PDC2_DGC_like"/>
    <property type="match status" value="1"/>
</dbReference>
<feature type="transmembrane region" description="Helical" evidence="10">
    <location>
        <begin position="21"/>
        <end position="45"/>
    </location>
</feature>
<dbReference type="Pfam" id="PF02743">
    <property type="entry name" value="dCache_1"/>
    <property type="match status" value="1"/>
</dbReference>
<evidence type="ECO:0000256" key="7">
    <source>
        <dbReference type="ARBA" id="ARBA00022989"/>
    </source>
</evidence>
<feature type="transmembrane region" description="Helical" evidence="10">
    <location>
        <begin position="298"/>
        <end position="316"/>
    </location>
</feature>
<proteinExistence type="predicted"/>
<dbReference type="Pfam" id="PF00990">
    <property type="entry name" value="GGDEF"/>
    <property type="match status" value="1"/>
</dbReference>
<evidence type="ECO:0000313" key="12">
    <source>
        <dbReference type="EMBL" id="ADW76685.1"/>
    </source>
</evidence>
<dbReference type="Gene3D" id="3.30.70.270">
    <property type="match status" value="1"/>
</dbReference>
<dbReference type="Gene3D" id="3.30.450.20">
    <property type="entry name" value="PAS domain"/>
    <property type="match status" value="2"/>
</dbReference>
<dbReference type="GO" id="GO:1902201">
    <property type="term" value="P:negative regulation of bacterial-type flagellum-dependent cell motility"/>
    <property type="evidence" value="ECO:0007669"/>
    <property type="project" value="TreeGrafter"/>
</dbReference>
<comment type="cofactor">
    <cofactor evidence="1">
        <name>Mg(2+)</name>
        <dbReference type="ChEBI" id="CHEBI:18420"/>
    </cofactor>
</comment>
<evidence type="ECO:0000256" key="5">
    <source>
        <dbReference type="ARBA" id="ARBA00022475"/>
    </source>
</evidence>
<comment type="pathway">
    <text evidence="3">Purine metabolism; 3',5'-cyclic di-GMP biosynthesis.</text>
</comment>
<evidence type="ECO:0000256" key="9">
    <source>
        <dbReference type="ARBA" id="ARBA00034247"/>
    </source>
</evidence>
<dbReference type="CDD" id="cd12914">
    <property type="entry name" value="PDC1_DGC_like"/>
    <property type="match status" value="1"/>
</dbReference>
<reference evidence="12 13" key="2">
    <citation type="journal article" date="2012" name="J. Bacteriol.">
        <title>Complete Genome Sequence of Rahnella sp. Strain Y9602, a Gammaproteobacterium Isolate from Metal- and Radionuclide-Contaminated Soil.</title>
        <authorList>
            <person name="Martinez R.J."/>
            <person name="Bruce D."/>
            <person name="Detter C."/>
            <person name="Goodwin L.A."/>
            <person name="Han J."/>
            <person name="Han C.S."/>
            <person name="Held B."/>
            <person name="Land M.L."/>
            <person name="Mikhailova N."/>
            <person name="Nolan M."/>
            <person name="Pennacchio L."/>
            <person name="Pitluck S."/>
            <person name="Tapia R."/>
            <person name="Woyke T."/>
            <person name="Sobecky P.A."/>
        </authorList>
    </citation>
    <scope>NUCLEOTIDE SEQUENCE [LARGE SCALE GENOMIC DNA]</scope>
    <source>
        <strain evidence="12 13">Y9602</strain>
        <plasmid evidence="12 13">pRAHAQ02</plasmid>
    </source>
</reference>
<organism evidence="12 13">
    <name type="scientific">Rahnella sp. (strain Y9602)</name>
    <dbReference type="NCBI Taxonomy" id="2703885"/>
    <lineage>
        <taxon>Bacteria</taxon>
        <taxon>Pseudomonadati</taxon>
        <taxon>Pseudomonadota</taxon>
        <taxon>Gammaproteobacteria</taxon>
        <taxon>Enterobacterales</taxon>
        <taxon>Yersiniaceae</taxon>
        <taxon>Rahnella</taxon>
    </lineage>
</organism>
<dbReference type="FunFam" id="3.30.70.270:FF:000001">
    <property type="entry name" value="Diguanylate cyclase domain protein"/>
    <property type="match status" value="1"/>
</dbReference>
<comment type="catalytic activity">
    <reaction evidence="9">
        <text>2 GTP = 3',3'-c-di-GMP + 2 diphosphate</text>
        <dbReference type="Rhea" id="RHEA:24898"/>
        <dbReference type="ChEBI" id="CHEBI:33019"/>
        <dbReference type="ChEBI" id="CHEBI:37565"/>
        <dbReference type="ChEBI" id="CHEBI:58805"/>
        <dbReference type="EC" id="2.7.7.65"/>
    </reaction>
</comment>
<dbReference type="GO" id="GO:0043709">
    <property type="term" value="P:cell adhesion involved in single-species biofilm formation"/>
    <property type="evidence" value="ECO:0007669"/>
    <property type="project" value="TreeGrafter"/>
</dbReference>
<dbReference type="InterPro" id="IPR029787">
    <property type="entry name" value="Nucleotide_cyclase"/>
</dbReference>
<protein>
    <recommendedName>
        <fullName evidence="4">diguanylate cyclase</fullName>
        <ecNumber evidence="4">2.7.7.65</ecNumber>
    </recommendedName>
</protein>
<dbReference type="InterPro" id="IPR033479">
    <property type="entry name" value="dCache_1"/>
</dbReference>
<keyword evidence="12" id="KW-0614">Plasmid</keyword>
<evidence type="ECO:0000256" key="6">
    <source>
        <dbReference type="ARBA" id="ARBA00022692"/>
    </source>
</evidence>
<evidence type="ECO:0000313" key="13">
    <source>
        <dbReference type="Proteomes" id="UP000007257"/>
    </source>
</evidence>
<keyword evidence="5" id="KW-1003">Cell membrane</keyword>
<evidence type="ECO:0000259" key="11">
    <source>
        <dbReference type="PROSITE" id="PS50887"/>
    </source>
</evidence>
<dbReference type="Proteomes" id="UP000007257">
    <property type="component" value="Plasmid pRAHAQ02"/>
</dbReference>
<dbReference type="InterPro" id="IPR050469">
    <property type="entry name" value="Diguanylate_Cyclase"/>
</dbReference>
<evidence type="ECO:0000256" key="1">
    <source>
        <dbReference type="ARBA" id="ARBA00001946"/>
    </source>
</evidence>
<keyword evidence="7 10" id="KW-1133">Transmembrane helix</keyword>
<dbReference type="HOGENOM" id="CLU_000445_134_2_6"/>
<keyword evidence="8 10" id="KW-0472">Membrane</keyword>
<dbReference type="GO" id="GO:0005886">
    <property type="term" value="C:plasma membrane"/>
    <property type="evidence" value="ECO:0007669"/>
    <property type="project" value="UniProtKB-SubCell"/>
</dbReference>
<dbReference type="EMBL" id="CP002507">
    <property type="protein sequence ID" value="ADW76685.1"/>
    <property type="molecule type" value="Genomic_DNA"/>
</dbReference>
<dbReference type="SUPFAM" id="SSF55073">
    <property type="entry name" value="Nucleotide cyclase"/>
    <property type="match status" value="1"/>
</dbReference>
<dbReference type="RefSeq" id="WP_013578364.1">
    <property type="nucleotide sequence ID" value="NC_015063.1"/>
</dbReference>
<reference evidence="13" key="1">
    <citation type="submission" date="2011-01" db="EMBL/GenBank/DDBJ databases">
        <title>Complete sequence of plasmid2 of Rahnella sp. Y9602.</title>
        <authorList>
            <consortium name="US DOE Joint Genome Institute"/>
            <person name="Lucas S."/>
            <person name="Copeland A."/>
            <person name="Lapidus A."/>
            <person name="Cheng J.-F."/>
            <person name="Goodwin L."/>
            <person name="Pitluck S."/>
            <person name="Lu M."/>
            <person name="Detter J.C."/>
            <person name="Han C."/>
            <person name="Tapia R."/>
            <person name="Land M."/>
            <person name="Hauser L."/>
            <person name="Kyrpides N."/>
            <person name="Ivanova N."/>
            <person name="Ovchinnikova G."/>
            <person name="Pagani I."/>
            <person name="Sobecky P.A."/>
            <person name="Martinez R.J."/>
            <person name="Woyke T."/>
        </authorList>
    </citation>
    <scope>NUCLEOTIDE SEQUENCE [LARGE SCALE GENOMIC DNA]</scope>
    <source>
        <strain evidence="13">Y9602</strain>
        <plasmid evidence="13">pRAHAQ02</plasmid>
    </source>
</reference>
<sequence length="528" mass="57773">MNASPNDSDRYLLLLSGMKRPVTTMVILATALVCLLILVLAGAFISASRTAQLGDAEVANTNIARMIAVQMESTLKTASVALTDLSERLEVEGTGAHELGRLQAHLVETAKANSELHGLFAYGADGTWLATSLNRPVKGNNADREYFTYHRANRSLAVHVGPPIKSRSTGVWIIPVSRRINLPDGSFGGVVLVTLKINFFERIYNEIDIGKTGTVLLALTDGTLVYRRPFEEKLIGTDISKGPVLQALSTHYAGSSTLVSKIDRIERLYSYRHVDGYPFIVAVGRTKTELLSQWQRSSLFLGGAVLVICAMFGLLASKLVRQIGIRDTLAQKLHDRSEGLEQYNIGLQVLANTDKLTSIANRLMFDKILDQELKRAQRGDDCLSLILLDVDLFKKFNDRYGHVAGDTVLHSIGRVMAEQVTRAGDLVARYGGEEFVVILPGTDTKGAIEVAERIREGILALTIPHLDTPWGQVSASFGVTTVYPGQHRGLVSADVVNRADQQLYEAKRTGRNRVCAEGSVKKTGKMMP</sequence>
<dbReference type="GO" id="GO:0052621">
    <property type="term" value="F:diguanylate cyclase activity"/>
    <property type="evidence" value="ECO:0007669"/>
    <property type="project" value="UniProtKB-EC"/>
</dbReference>
<dbReference type="GeneID" id="95420345"/>
<accession>A0A0H3FIX4</accession>
<dbReference type="NCBIfam" id="TIGR00254">
    <property type="entry name" value="GGDEF"/>
    <property type="match status" value="1"/>
</dbReference>
<dbReference type="InterPro" id="IPR043128">
    <property type="entry name" value="Rev_trsase/Diguanyl_cyclase"/>
</dbReference>
<dbReference type="PANTHER" id="PTHR45138:SF9">
    <property type="entry name" value="DIGUANYLATE CYCLASE DGCM-RELATED"/>
    <property type="match status" value="1"/>
</dbReference>
<dbReference type="PANTHER" id="PTHR45138">
    <property type="entry name" value="REGULATORY COMPONENTS OF SENSORY TRANSDUCTION SYSTEM"/>
    <property type="match status" value="1"/>
</dbReference>
<dbReference type="PROSITE" id="PS50887">
    <property type="entry name" value="GGDEF"/>
    <property type="match status" value="1"/>
</dbReference>
<dbReference type="InterPro" id="IPR000160">
    <property type="entry name" value="GGDEF_dom"/>
</dbReference>
<name>A0A0H3FIX4_RAHSY</name>
<dbReference type="KEGG" id="rah:Rahaq_5119"/>
<evidence type="ECO:0000256" key="10">
    <source>
        <dbReference type="SAM" id="Phobius"/>
    </source>
</evidence>
<evidence type="ECO:0000256" key="2">
    <source>
        <dbReference type="ARBA" id="ARBA00004651"/>
    </source>
</evidence>
<evidence type="ECO:0000256" key="4">
    <source>
        <dbReference type="ARBA" id="ARBA00012528"/>
    </source>
</evidence>
<geneLocation type="plasmid" evidence="12 13">
    <name>pRAHAQ02</name>
</geneLocation>
<dbReference type="CDD" id="cd01949">
    <property type="entry name" value="GGDEF"/>
    <property type="match status" value="1"/>
</dbReference>
<comment type="subcellular location">
    <subcellularLocation>
        <location evidence="2">Cell membrane</location>
        <topology evidence="2">Multi-pass membrane protein</topology>
    </subcellularLocation>
</comment>
<evidence type="ECO:0000256" key="3">
    <source>
        <dbReference type="ARBA" id="ARBA00004665"/>
    </source>
</evidence>
<gene>
    <name evidence="12" type="ordered locus">Rahaq_5119</name>
</gene>